<sequence>MKLGIDIGGTYLRYELRENDKTIKKSSLKSAQTGLCSFLEMILHEEKKISSIFIAYAGQVNEGVILSAPNITIDKHEIKAYIEAKYNVKLFIENDLNCAVLAEAKSCKTENICAVYAGTGLGLGVVSSSVLIKGSDNIATELGHIPYKDTPFTCNCGKHNCIELFCSGSGLLRWKEYYKLKPELSLEQLHQSKKDEAQKIYNEFIEALLYAVGTTITLFNPKVLVIGGGLIMHNRYLHGIIQERIKAYALPLALKNIKITISTLEDASLEGAFLLKDLYE</sequence>
<dbReference type="Pfam" id="PF00480">
    <property type="entry name" value="ROK"/>
    <property type="match status" value="1"/>
</dbReference>
<evidence type="ECO:0000313" key="3">
    <source>
        <dbReference type="Proteomes" id="UP000007803"/>
    </source>
</evidence>
<accession>E0UP62</accession>
<dbReference type="SUPFAM" id="SSF53067">
    <property type="entry name" value="Actin-like ATPase domain"/>
    <property type="match status" value="1"/>
</dbReference>
<protein>
    <submittedName>
        <fullName evidence="2">ROK family protein</fullName>
    </submittedName>
</protein>
<dbReference type="KEGG" id="sua:Saut_0477"/>
<name>E0UP62_SULAO</name>
<comment type="similarity">
    <text evidence="1">Belongs to the ROK (NagC/XylR) family.</text>
</comment>
<dbReference type="PANTHER" id="PTHR18964:SF149">
    <property type="entry name" value="BIFUNCTIONAL UDP-N-ACETYLGLUCOSAMINE 2-EPIMERASE_N-ACETYLMANNOSAMINE KINASE"/>
    <property type="match status" value="1"/>
</dbReference>
<proteinExistence type="inferred from homology"/>
<dbReference type="AlphaFoldDB" id="E0UP62"/>
<gene>
    <name evidence="2" type="ordered locus">Saut_0477</name>
</gene>
<dbReference type="OrthoDB" id="9810372at2"/>
<evidence type="ECO:0000256" key="1">
    <source>
        <dbReference type="ARBA" id="ARBA00006479"/>
    </source>
</evidence>
<dbReference type="eggNOG" id="COG1940">
    <property type="taxonomic scope" value="Bacteria"/>
</dbReference>
<reference evidence="3" key="1">
    <citation type="journal article" date="2010" name="Stand. Genomic Sci.">
        <title>Complete genome sequence of Sulfurimonas autotrophica type strain (OK10).</title>
        <authorList>
            <person name="Sikorski J."/>
            <person name="Munk C."/>
            <person name="Lapidus A."/>
            <person name="Djao O."/>
            <person name="Lucas S."/>
            <person name="Glavina Del Rio T."/>
            <person name="Nolan M."/>
            <person name="Tice H."/>
            <person name="Han C."/>
            <person name="Cheng J."/>
            <person name="Tapia R."/>
            <person name="Goodwin L."/>
            <person name="Pitluck S."/>
            <person name="Liolios K."/>
            <person name="Ivanova N."/>
            <person name="Mavromatis K."/>
            <person name="Mikhailova N."/>
            <person name="Pati A."/>
            <person name="Sims D."/>
            <person name="Meincke L."/>
            <person name="Brettin T."/>
            <person name="Detter J."/>
            <person name="Chen A."/>
            <person name="Palaniappan K."/>
            <person name="Land M."/>
            <person name="Hauser L."/>
            <person name="Chang Y."/>
            <person name="Jeffries C."/>
            <person name="Rohde M."/>
            <person name="Lang E."/>
            <person name="Spring S."/>
            <person name="Goker M."/>
            <person name="Woyke T."/>
            <person name="Bristow J."/>
            <person name="Eisen J."/>
            <person name="Markowitz V."/>
            <person name="Hugenholtz P."/>
            <person name="Kyrpides N."/>
            <person name="Klenk H."/>
        </authorList>
    </citation>
    <scope>NUCLEOTIDE SEQUENCE [LARGE SCALE GENOMIC DNA]</scope>
    <source>
        <strain evidence="3">ATCC BAA-671 / DSM 16294 / JCM 11897 / OK10</strain>
    </source>
</reference>
<dbReference type="RefSeq" id="WP_013326282.1">
    <property type="nucleotide sequence ID" value="NC_014506.1"/>
</dbReference>
<dbReference type="PANTHER" id="PTHR18964">
    <property type="entry name" value="ROK (REPRESSOR, ORF, KINASE) FAMILY"/>
    <property type="match status" value="1"/>
</dbReference>
<dbReference type="Proteomes" id="UP000007803">
    <property type="component" value="Chromosome"/>
</dbReference>
<dbReference type="EMBL" id="CP002205">
    <property type="protein sequence ID" value="ADN08526.1"/>
    <property type="molecule type" value="Genomic_DNA"/>
</dbReference>
<evidence type="ECO:0000313" key="2">
    <source>
        <dbReference type="EMBL" id="ADN08526.1"/>
    </source>
</evidence>
<dbReference type="InterPro" id="IPR043129">
    <property type="entry name" value="ATPase_NBD"/>
</dbReference>
<dbReference type="HOGENOM" id="CLU_036604_0_1_7"/>
<dbReference type="STRING" id="563040.Saut_0477"/>
<dbReference type="InterPro" id="IPR000600">
    <property type="entry name" value="ROK"/>
</dbReference>
<keyword evidence="3" id="KW-1185">Reference proteome</keyword>
<dbReference type="Gene3D" id="3.30.420.40">
    <property type="match status" value="2"/>
</dbReference>
<organism evidence="2 3">
    <name type="scientific">Sulfurimonas autotrophica (strain ATCC BAA-671 / DSM 16294 / JCM 11897 / OK10)</name>
    <dbReference type="NCBI Taxonomy" id="563040"/>
    <lineage>
        <taxon>Bacteria</taxon>
        <taxon>Pseudomonadati</taxon>
        <taxon>Campylobacterota</taxon>
        <taxon>Epsilonproteobacteria</taxon>
        <taxon>Campylobacterales</taxon>
        <taxon>Sulfurimonadaceae</taxon>
        <taxon>Sulfurimonas</taxon>
    </lineage>
</organism>